<dbReference type="PROSITE" id="PS00642">
    <property type="entry name" value="COMPLEX1_75K_2"/>
    <property type="match status" value="1"/>
</dbReference>
<evidence type="ECO:0000256" key="1">
    <source>
        <dbReference type="ARBA" id="ARBA00001966"/>
    </source>
</evidence>
<dbReference type="PROSITE" id="PS00643">
    <property type="entry name" value="COMPLEX1_75K_3"/>
    <property type="match status" value="1"/>
</dbReference>
<feature type="domain" description="2Fe-2S ferredoxin-type" evidence="8">
    <location>
        <begin position="6"/>
        <end position="93"/>
    </location>
</feature>
<dbReference type="PANTHER" id="PTHR43105:SF12">
    <property type="entry name" value="NADH-QUINONE OXIDOREDUCTASE SUBUNIT G"/>
    <property type="match status" value="1"/>
</dbReference>
<organism evidence="11 12">
    <name type="scientific">Gleimia hominis</name>
    <dbReference type="NCBI Taxonomy" id="595468"/>
    <lineage>
        <taxon>Bacteria</taxon>
        <taxon>Bacillati</taxon>
        <taxon>Actinomycetota</taxon>
        <taxon>Actinomycetes</taxon>
        <taxon>Actinomycetales</taxon>
        <taxon>Actinomycetaceae</taxon>
        <taxon>Gleimia</taxon>
    </lineage>
</organism>
<dbReference type="Proteomes" id="UP001247542">
    <property type="component" value="Unassembled WGS sequence"/>
</dbReference>
<evidence type="ECO:0000256" key="3">
    <source>
        <dbReference type="ARBA" id="ARBA00022714"/>
    </source>
</evidence>
<evidence type="ECO:0000256" key="6">
    <source>
        <dbReference type="ARBA" id="ARBA00023014"/>
    </source>
</evidence>
<evidence type="ECO:0000313" key="12">
    <source>
        <dbReference type="Proteomes" id="UP001247542"/>
    </source>
</evidence>
<evidence type="ECO:0000256" key="5">
    <source>
        <dbReference type="ARBA" id="ARBA00023004"/>
    </source>
</evidence>
<dbReference type="RefSeq" id="WP_313272433.1">
    <property type="nucleotide sequence ID" value="NZ_JASXSX010000001.1"/>
</dbReference>
<dbReference type="InterPro" id="IPR009010">
    <property type="entry name" value="Asp_de-COase-like_dom_sf"/>
</dbReference>
<evidence type="ECO:0000313" key="11">
    <source>
        <dbReference type="EMBL" id="MDT3767100.1"/>
    </source>
</evidence>
<keyword evidence="4" id="KW-0479">Metal-binding</keyword>
<comment type="cofactor">
    <cofactor evidence="7">
        <name>[2Fe-2S] cluster</name>
        <dbReference type="ChEBI" id="CHEBI:190135"/>
    </cofactor>
</comment>
<evidence type="ECO:0000259" key="9">
    <source>
        <dbReference type="PROSITE" id="PS51669"/>
    </source>
</evidence>
<evidence type="ECO:0000259" key="10">
    <source>
        <dbReference type="PROSITE" id="PS51839"/>
    </source>
</evidence>
<dbReference type="InterPro" id="IPR050123">
    <property type="entry name" value="Prok_molybdopt-oxidoreductase"/>
</dbReference>
<dbReference type="Gene3D" id="3.40.50.740">
    <property type="match status" value="2"/>
</dbReference>
<dbReference type="PROSITE" id="PS51669">
    <property type="entry name" value="4FE4S_MOW_BIS_MGD"/>
    <property type="match status" value="1"/>
</dbReference>
<dbReference type="GO" id="GO:0050136">
    <property type="term" value="F:NADH dehydrogenase (quinone) (non-electrogenic) activity"/>
    <property type="evidence" value="ECO:0007669"/>
    <property type="project" value="UniProtKB-EC"/>
</dbReference>
<dbReference type="InterPro" id="IPR019574">
    <property type="entry name" value="NADH_UbQ_OxRdtase_Gsu_4Fe4S-bd"/>
</dbReference>
<keyword evidence="3" id="KW-0001">2Fe-2S</keyword>
<dbReference type="InterPro" id="IPR000283">
    <property type="entry name" value="NADH_UbQ_OxRdtase_75kDa_su_CS"/>
</dbReference>
<dbReference type="NCBIfam" id="NF005895">
    <property type="entry name" value="PRK07860.1"/>
    <property type="match status" value="1"/>
</dbReference>
<evidence type="ECO:0000256" key="2">
    <source>
        <dbReference type="ARBA" id="ARBA00022485"/>
    </source>
</evidence>
<comment type="caution">
    <text evidence="11">The sequence shown here is derived from an EMBL/GenBank/DDBJ whole genome shotgun (WGS) entry which is preliminary data.</text>
</comment>
<reference evidence="11 12" key="1">
    <citation type="submission" date="2023-06" db="EMBL/GenBank/DDBJ databases">
        <title>Draft genome sequence of Gleimia hominis type strain CCUG 57540T.</title>
        <authorList>
            <person name="Salva-Serra F."/>
            <person name="Cardew S."/>
            <person name="Jensie Markopoulos S."/>
            <person name="Ohlen M."/>
            <person name="Inganas E."/>
            <person name="Svensson-Stadler L."/>
            <person name="Moore E.R.B."/>
        </authorList>
    </citation>
    <scope>NUCLEOTIDE SEQUENCE [LARGE SCALE GENOMIC DNA]</scope>
    <source>
        <strain evidence="11 12">CCUG 57540</strain>
    </source>
</reference>
<feature type="domain" description="4Fe-4S Mo/W bis-MGD-type" evidence="9">
    <location>
        <begin position="292"/>
        <end position="348"/>
    </location>
</feature>
<dbReference type="Pfam" id="PF22117">
    <property type="entry name" value="Fer4_Nqo3"/>
    <property type="match status" value="1"/>
</dbReference>
<dbReference type="InterPro" id="IPR006963">
    <property type="entry name" value="Mopterin_OxRdtase_4Fe-4S_dom"/>
</dbReference>
<dbReference type="InterPro" id="IPR054351">
    <property type="entry name" value="NADH_UbQ_OxRdtase_ferredoxin"/>
</dbReference>
<dbReference type="PROSITE" id="PS51839">
    <property type="entry name" value="4FE4S_HC3"/>
    <property type="match status" value="1"/>
</dbReference>
<accession>A0ABU3I9Q4</accession>
<feature type="domain" description="4Fe-4S His(Cys)3-ligated-type" evidence="10">
    <location>
        <begin position="95"/>
        <end position="134"/>
    </location>
</feature>
<protein>
    <submittedName>
        <fullName evidence="11">NADH-quinone oxidoreductase subunit G</fullName>
        <ecNumber evidence="11">1.6.5.9</ecNumber>
    </submittedName>
</protein>
<dbReference type="Pfam" id="PF00384">
    <property type="entry name" value="Molybdopterin"/>
    <property type="match status" value="1"/>
</dbReference>
<keyword evidence="11" id="KW-0560">Oxidoreductase</keyword>
<dbReference type="Gene3D" id="3.10.20.740">
    <property type="match status" value="1"/>
</dbReference>
<dbReference type="SMART" id="SM00929">
    <property type="entry name" value="NADH-G_4Fe-4S_3"/>
    <property type="match status" value="1"/>
</dbReference>
<dbReference type="SUPFAM" id="SSF50692">
    <property type="entry name" value="ADC-like"/>
    <property type="match status" value="1"/>
</dbReference>
<dbReference type="SUPFAM" id="SSF53706">
    <property type="entry name" value="Formate dehydrogenase/DMSO reductase, domains 1-3"/>
    <property type="match status" value="1"/>
</dbReference>
<dbReference type="PANTHER" id="PTHR43105">
    <property type="entry name" value="RESPIRATORY NITRATE REDUCTASE"/>
    <property type="match status" value="1"/>
</dbReference>
<dbReference type="EC" id="1.6.5.9" evidence="11"/>
<gene>
    <name evidence="11" type="ORF">QS713_03330</name>
</gene>
<dbReference type="PROSITE" id="PS51085">
    <property type="entry name" value="2FE2S_FER_2"/>
    <property type="match status" value="1"/>
</dbReference>
<sequence length="856" mass="91293">MSEAQEMVTLTIDGTEVSVPKGTLIIRAAEQAGIRIPRFCDHPLLKPAGACRQCLVEVAAPGRDGKISTMPKPQTSCTMTVMPGMQVKTQRTSEVAKKAQHGIMEFLLINHPLDCPVCDKGGECPLQNQAMTEGREATRFIDAKRTFPKPVRVTSNILLDRDRCILCQRCVRFGKEIAGDAFIDLQGRGGGSSPTDDHYFMGEQVGGFDTQILGYHNEAITDGVLPPDLSVSGPEGDAGVEAGVGAGPLTQAQRDQSDRPFGSYFSGNIIQICPVGALTAASYRFRGRPFDLVSTPSITEHDASGSAIRVDIRRGEIVRRLAGNDPEVNEEWITDKDRFAFEWATGSDRLQSPLVREDGKLVPTSWGDALNRVASALKDAKAGNNVLLPGGRLTVEDAYAWSKFARVAVGTNQIDQRMRNTSLEETQFLGARVAGRGLDVTYKDLEKAGRVLLVALEPEDEIGSVFLRLRKGVLAGKTQVTTVAPMTTPGSRKLAANVLRAAPGTEPEVVAAIDGELADQLASGIILVGERAATVPGLYTQVAKLAQRTGARLAWIPRRAGERGGLDVGLVGGLLPFGRSVEDPEARADLSAVWGTSVPDDTAKCAEGIVADAAQEARDVIVLGGVDPRDAADPQALRTAVQKAKFVVSLEVRQSELTEMADVVLPVAPAPEKNGTYINWEGRLRPFGQVLSSRALTDREVLSRIAEDMGIDLGIATLKATHAEMNELMNWDGNRMSDPDVQADPVAAPAANEAVLATHKPMLDSGRMQDNAPTLAGTGRKPVAYLSAQTAQSVGVTVDEPVTVGSERGTITLPVAIADLPQNVVWVPECSEGSVVHENLGARAGSVVSLVKAEVK</sequence>
<dbReference type="SUPFAM" id="SSF54292">
    <property type="entry name" value="2Fe-2S ferredoxin-like"/>
    <property type="match status" value="1"/>
</dbReference>
<dbReference type="InterPro" id="IPR001041">
    <property type="entry name" value="2Fe-2S_ferredoxin-type"/>
</dbReference>
<dbReference type="InterPro" id="IPR006656">
    <property type="entry name" value="Mopterin_OxRdtase"/>
</dbReference>
<name>A0ABU3I9Q4_9ACTO</name>
<keyword evidence="5" id="KW-0408">Iron</keyword>
<dbReference type="CDD" id="cd00207">
    <property type="entry name" value="fer2"/>
    <property type="match status" value="1"/>
</dbReference>
<dbReference type="Pfam" id="PF10588">
    <property type="entry name" value="NADH-G_4Fe-4S_3"/>
    <property type="match status" value="1"/>
</dbReference>
<proteinExistence type="predicted"/>
<keyword evidence="6" id="KW-0411">Iron-sulfur</keyword>
<evidence type="ECO:0000259" key="8">
    <source>
        <dbReference type="PROSITE" id="PS51085"/>
    </source>
</evidence>
<keyword evidence="2" id="KW-0004">4Fe-4S</keyword>
<dbReference type="InterPro" id="IPR036010">
    <property type="entry name" value="2Fe-2S_ferredoxin-like_sf"/>
</dbReference>
<comment type="cofactor">
    <cofactor evidence="1">
        <name>[4Fe-4S] cluster</name>
        <dbReference type="ChEBI" id="CHEBI:49883"/>
    </cofactor>
</comment>
<evidence type="ECO:0000256" key="4">
    <source>
        <dbReference type="ARBA" id="ARBA00022723"/>
    </source>
</evidence>
<dbReference type="Gene3D" id="3.40.228.10">
    <property type="entry name" value="Dimethylsulfoxide Reductase, domain 2"/>
    <property type="match status" value="1"/>
</dbReference>
<dbReference type="EMBL" id="JASXSX010000001">
    <property type="protein sequence ID" value="MDT3767100.1"/>
    <property type="molecule type" value="Genomic_DNA"/>
</dbReference>
<evidence type="ECO:0000256" key="7">
    <source>
        <dbReference type="ARBA" id="ARBA00034078"/>
    </source>
</evidence>
<dbReference type="Pfam" id="PF22151">
    <property type="entry name" value="Fer4_NDSU1"/>
    <property type="match status" value="1"/>
</dbReference>
<dbReference type="PROSITE" id="PS00641">
    <property type="entry name" value="COMPLEX1_75K_1"/>
    <property type="match status" value="1"/>
</dbReference>
<dbReference type="Pfam" id="PF13510">
    <property type="entry name" value="Fer2_4"/>
    <property type="match status" value="1"/>
</dbReference>
<dbReference type="Gene3D" id="2.40.40.20">
    <property type="match status" value="1"/>
</dbReference>
<keyword evidence="12" id="KW-1185">Reference proteome</keyword>